<feature type="region of interest" description="Disordered" evidence="1">
    <location>
        <begin position="446"/>
        <end position="470"/>
    </location>
</feature>
<name>A0A816ZX07_BRANA</name>
<evidence type="ECO:0000256" key="1">
    <source>
        <dbReference type="SAM" id="MobiDB-lite"/>
    </source>
</evidence>
<sequence>MSSQRSQKTTENPSLEQLFLKMASRRWQNTIENPSLEQRFSKMSSQRWQKTTERQTLEQLFSKMASQRWKNTIENPSLEQLFSKMSSQRWQKTIEKPTLEQLFSKMTSRRLQNAIENQTLEIKIISANDVRYIDGKDKMDVYAVVSMKDDYTQTKQAAKTPIDYDGGCNPTWNHTVKFSVNEKAAGEGLLTVNVKLYSYWLEGEDDLYLGEVSVSLQELLAYNPLPPFANGNVNKMKLVTYPIKTIEEAKRNAKLSFSYRFNSVKDIYPNPGPTGSCQPVIYSPQLHTTTVTKLTLELVIKCAKDIEKVTNILDEMDVYALVTIRDGREKSVKHKSSTPAVFCAYQNPKWDHAVEFSLDEPLARDGSLTLFLELMSLRPFLGDKQIGHVNVSIQELLRLKLPLTNGDSNDMMLVTESVSGSYGKKGTLSFAYRFLAEQVTLLKPSPSTNRLPVSYQTQQQQSQPPPQNSQ</sequence>
<feature type="domain" description="C2" evidence="2">
    <location>
        <begin position="98"/>
        <end position="229"/>
    </location>
</feature>
<dbReference type="SUPFAM" id="SSF49562">
    <property type="entry name" value="C2 domain (Calcium/lipid-binding domain, CaLB)"/>
    <property type="match status" value="2"/>
</dbReference>
<feature type="domain" description="C2" evidence="2">
    <location>
        <begin position="272"/>
        <end position="406"/>
    </location>
</feature>
<dbReference type="EMBL" id="HG994362">
    <property type="protein sequence ID" value="CAF2231416.1"/>
    <property type="molecule type" value="Genomic_DNA"/>
</dbReference>
<dbReference type="Gene3D" id="2.60.40.150">
    <property type="entry name" value="C2 domain"/>
    <property type="match status" value="2"/>
</dbReference>
<proteinExistence type="predicted"/>
<dbReference type="SMART" id="SM00239">
    <property type="entry name" value="C2"/>
    <property type="match status" value="2"/>
</dbReference>
<dbReference type="SMR" id="A0A816ZX07"/>
<accession>A0A816ZX07</accession>
<dbReference type="GO" id="GO:0006952">
    <property type="term" value="P:defense response"/>
    <property type="evidence" value="ECO:0007669"/>
    <property type="project" value="InterPro"/>
</dbReference>
<dbReference type="InterPro" id="IPR000008">
    <property type="entry name" value="C2_dom"/>
</dbReference>
<dbReference type="InterPro" id="IPR044750">
    <property type="entry name" value="C2_SRC2/BAP"/>
</dbReference>
<organism evidence="3">
    <name type="scientific">Brassica napus</name>
    <name type="common">Rape</name>
    <dbReference type="NCBI Taxonomy" id="3708"/>
    <lineage>
        <taxon>Eukaryota</taxon>
        <taxon>Viridiplantae</taxon>
        <taxon>Streptophyta</taxon>
        <taxon>Embryophyta</taxon>
        <taxon>Tracheophyta</taxon>
        <taxon>Spermatophyta</taxon>
        <taxon>Magnoliopsida</taxon>
        <taxon>eudicotyledons</taxon>
        <taxon>Gunneridae</taxon>
        <taxon>Pentapetalae</taxon>
        <taxon>rosids</taxon>
        <taxon>malvids</taxon>
        <taxon>Brassicales</taxon>
        <taxon>Brassicaceae</taxon>
        <taxon>Brassiceae</taxon>
        <taxon>Brassica</taxon>
    </lineage>
</organism>
<dbReference type="PANTHER" id="PTHR32246:SF137">
    <property type="entry name" value="CALCIUM-DEPENDENT LIPID-BINDING (CALB DOMAIN) FAMILY PROTEIN"/>
    <property type="match status" value="1"/>
</dbReference>
<evidence type="ECO:0000313" key="3">
    <source>
        <dbReference type="EMBL" id="CAF2231416.1"/>
    </source>
</evidence>
<evidence type="ECO:0000259" key="2">
    <source>
        <dbReference type="PROSITE" id="PS50004"/>
    </source>
</evidence>
<dbReference type="CDD" id="cd04051">
    <property type="entry name" value="C2_SRC2_like"/>
    <property type="match status" value="1"/>
</dbReference>
<gene>
    <name evidence="3" type="ORF">DARMORV10_A08P11880.1</name>
</gene>
<reference evidence="3" key="1">
    <citation type="submission" date="2021-01" db="EMBL/GenBank/DDBJ databases">
        <authorList>
            <consortium name="Genoscope - CEA"/>
            <person name="William W."/>
        </authorList>
    </citation>
    <scope>NUCLEOTIDE SEQUENCE</scope>
</reference>
<dbReference type="PROSITE" id="PS50004">
    <property type="entry name" value="C2"/>
    <property type="match status" value="2"/>
</dbReference>
<dbReference type="Proteomes" id="UP001295469">
    <property type="component" value="Chromosome A08"/>
</dbReference>
<dbReference type="InterPro" id="IPR035892">
    <property type="entry name" value="C2_domain_sf"/>
</dbReference>
<dbReference type="PANTHER" id="PTHR32246">
    <property type="entry name" value="INGRESSION PROTEIN FIC1"/>
    <property type="match status" value="1"/>
</dbReference>
<dbReference type="AlphaFoldDB" id="A0A816ZX07"/>
<dbReference type="Pfam" id="PF00168">
    <property type="entry name" value="C2"/>
    <property type="match status" value="2"/>
</dbReference>
<protein>
    <submittedName>
        <fullName evidence="3">(rape) hypothetical protein</fullName>
    </submittedName>
</protein>